<organism evidence="1 2">
    <name type="scientific">Alloalcanivorax venustensis ISO4</name>
    <dbReference type="NCBI Taxonomy" id="1177184"/>
    <lineage>
        <taxon>Bacteria</taxon>
        <taxon>Pseudomonadati</taxon>
        <taxon>Pseudomonadota</taxon>
        <taxon>Gammaproteobacteria</taxon>
        <taxon>Oceanospirillales</taxon>
        <taxon>Alcanivoracaceae</taxon>
        <taxon>Alloalcanivorax</taxon>
    </lineage>
</organism>
<dbReference type="InterPro" id="IPR050049">
    <property type="entry name" value="Dodecin_bact"/>
</dbReference>
<dbReference type="Gene3D" id="3.30.1660.10">
    <property type="entry name" value="Flavin-binding protein dodecin"/>
    <property type="match status" value="1"/>
</dbReference>
<keyword evidence="2" id="KW-1185">Reference proteome</keyword>
<dbReference type="InterPro" id="IPR009923">
    <property type="entry name" value="Dodecin"/>
</dbReference>
<dbReference type="Proteomes" id="UP000644441">
    <property type="component" value="Unassembled WGS sequence"/>
</dbReference>
<protein>
    <recommendedName>
        <fullName evidence="3">Flavin and coenzyme A sequestration protein dodecin</fullName>
    </recommendedName>
</protein>
<gene>
    <name evidence="1" type="ORF">ISO4_01593</name>
</gene>
<reference evidence="1 2" key="1">
    <citation type="submission" date="2012-09" db="EMBL/GenBank/DDBJ databases">
        <title>Genome Sequence of alkane-degrading Bacterium Alcanivorax venustensis ISO4.</title>
        <authorList>
            <person name="Lai Q."/>
            <person name="Shao Z."/>
        </authorList>
    </citation>
    <scope>NUCLEOTIDE SEQUENCE [LARGE SCALE GENOMIC DNA]</scope>
    <source>
        <strain evidence="1 2">ISO4</strain>
    </source>
</reference>
<dbReference type="EMBL" id="ARXR01000010">
    <property type="protein sequence ID" value="MBF5052991.1"/>
    <property type="molecule type" value="Genomic_DNA"/>
</dbReference>
<dbReference type="Pfam" id="PF07311">
    <property type="entry name" value="Dodecin"/>
    <property type="match status" value="1"/>
</dbReference>
<evidence type="ECO:0000313" key="1">
    <source>
        <dbReference type="EMBL" id="MBF5052991.1"/>
    </source>
</evidence>
<dbReference type="GeneID" id="99766258"/>
<comment type="caution">
    <text evidence="1">The sequence shown here is derived from an EMBL/GenBank/DDBJ whole genome shotgun (WGS) entry which is preliminary data.</text>
</comment>
<proteinExistence type="predicted"/>
<dbReference type="SUPFAM" id="SSF89807">
    <property type="entry name" value="Dodecin-like"/>
    <property type="match status" value="1"/>
</dbReference>
<dbReference type="RefSeq" id="WP_067610381.1">
    <property type="nucleotide sequence ID" value="NZ_ARXR01000010.1"/>
</dbReference>
<dbReference type="PANTHER" id="PTHR39324:SF1">
    <property type="entry name" value="CALCIUM DODECIN"/>
    <property type="match status" value="1"/>
</dbReference>
<name>A0ABS0AFU9_9GAMM</name>
<dbReference type="PANTHER" id="PTHR39324">
    <property type="entry name" value="CALCIUM DODECIN"/>
    <property type="match status" value="1"/>
</dbReference>
<dbReference type="InterPro" id="IPR025543">
    <property type="entry name" value="Dodecin-like"/>
</dbReference>
<dbReference type="InterPro" id="IPR036694">
    <property type="entry name" value="Dodecin-like_sf"/>
</dbReference>
<dbReference type="NCBIfam" id="NF043052">
    <property type="entry name" value="DodecBact"/>
    <property type="match status" value="1"/>
</dbReference>
<evidence type="ECO:0000313" key="2">
    <source>
        <dbReference type="Proteomes" id="UP000644441"/>
    </source>
</evidence>
<evidence type="ECO:0008006" key="3">
    <source>
        <dbReference type="Google" id="ProtNLM"/>
    </source>
</evidence>
<sequence length="69" mass="7642">MSEHVYKKLELVGSSKDSIEDAVRNAIAAAGKSVNNVEWFEVQETRGHVENGQVAHFQVVVKVGFRVDT</sequence>
<accession>A0ABS0AFU9</accession>